<feature type="transmembrane region" description="Helical" evidence="8">
    <location>
        <begin position="409"/>
        <end position="426"/>
    </location>
</feature>
<dbReference type="Pfam" id="PF06826">
    <property type="entry name" value="Asp-Al_Ex"/>
    <property type="match status" value="2"/>
</dbReference>
<dbReference type="InterPro" id="IPR050144">
    <property type="entry name" value="AAE_transporter"/>
</dbReference>
<dbReference type="AlphaFoldDB" id="A0A3N6RYK6"/>
<feature type="transmembrane region" description="Helical" evidence="8">
    <location>
        <begin position="14"/>
        <end position="30"/>
    </location>
</feature>
<dbReference type="OrthoDB" id="5166626at2"/>
<comment type="caution">
    <text evidence="8">Lacks conserved residue(s) required for the propagation of feature annotation.</text>
</comment>
<evidence type="ECO:0000256" key="6">
    <source>
        <dbReference type="ARBA" id="ARBA00022989"/>
    </source>
</evidence>
<evidence type="ECO:0000313" key="11">
    <source>
        <dbReference type="Proteomes" id="UP000279457"/>
    </source>
</evidence>
<keyword evidence="4 8" id="KW-0812">Transmembrane</keyword>
<feature type="domain" description="RCK C-terminal" evidence="9">
    <location>
        <begin position="202"/>
        <end position="288"/>
    </location>
</feature>
<keyword evidence="7 8" id="KW-0472">Membrane</keyword>
<dbReference type="InterPro" id="IPR006037">
    <property type="entry name" value="RCK_C"/>
</dbReference>
<dbReference type="Gene3D" id="3.30.70.1450">
    <property type="entry name" value="Regulator of K+ conductance, C-terminal domain"/>
    <property type="match status" value="1"/>
</dbReference>
<name>A0A3N6RYK6_9GAMM</name>
<dbReference type="PANTHER" id="PTHR30445:SF10">
    <property type="entry name" value="TRANSPORT PROTEIN YBJL-RELATED"/>
    <property type="match status" value="1"/>
</dbReference>
<feature type="transmembrane region" description="Helical" evidence="8">
    <location>
        <begin position="536"/>
        <end position="560"/>
    </location>
</feature>
<comment type="caution">
    <text evidence="10">The sequence shown here is derived from an EMBL/GenBank/DDBJ whole genome shotgun (WGS) entry which is preliminary data.</text>
</comment>
<evidence type="ECO:0000259" key="9">
    <source>
        <dbReference type="PROSITE" id="PS51202"/>
    </source>
</evidence>
<dbReference type="GO" id="GO:0008324">
    <property type="term" value="F:monoatomic cation transmembrane transporter activity"/>
    <property type="evidence" value="ECO:0007669"/>
    <property type="project" value="InterPro"/>
</dbReference>
<dbReference type="InterPro" id="IPR036721">
    <property type="entry name" value="RCK_C_sf"/>
</dbReference>
<dbReference type="GO" id="GO:0005886">
    <property type="term" value="C:plasma membrane"/>
    <property type="evidence" value="ECO:0007669"/>
    <property type="project" value="UniProtKB-SubCell"/>
</dbReference>
<comment type="subcellular location">
    <subcellularLocation>
        <location evidence="1 8">Cell membrane</location>
        <topology evidence="1 8">Multi-pass membrane protein</topology>
    </subcellularLocation>
</comment>
<dbReference type="GO" id="GO:0006813">
    <property type="term" value="P:potassium ion transport"/>
    <property type="evidence" value="ECO:0007669"/>
    <property type="project" value="InterPro"/>
</dbReference>
<feature type="transmembrane region" description="Helical" evidence="8">
    <location>
        <begin position="161"/>
        <end position="181"/>
    </location>
</feature>
<evidence type="ECO:0000256" key="1">
    <source>
        <dbReference type="ARBA" id="ARBA00004651"/>
    </source>
</evidence>
<feature type="domain" description="RCK C-terminal" evidence="9">
    <location>
        <begin position="292"/>
        <end position="373"/>
    </location>
</feature>
<dbReference type="HAMAP" id="MF_01015">
    <property type="entry name" value="YbjL"/>
    <property type="match status" value="1"/>
</dbReference>
<keyword evidence="5" id="KW-0677">Repeat</keyword>
<evidence type="ECO:0000256" key="5">
    <source>
        <dbReference type="ARBA" id="ARBA00022737"/>
    </source>
</evidence>
<evidence type="ECO:0000256" key="8">
    <source>
        <dbReference type="HAMAP-Rule" id="MF_01015"/>
    </source>
</evidence>
<dbReference type="EMBL" id="RHHM01000007">
    <property type="protein sequence ID" value="RQM38234.1"/>
    <property type="molecule type" value="Genomic_DNA"/>
</dbReference>
<evidence type="ECO:0000256" key="7">
    <source>
        <dbReference type="ARBA" id="ARBA00023136"/>
    </source>
</evidence>
<organism evidence="10 11">
    <name type="scientific">Erwinia psidii</name>
    <dbReference type="NCBI Taxonomy" id="69224"/>
    <lineage>
        <taxon>Bacteria</taxon>
        <taxon>Pseudomonadati</taxon>
        <taxon>Pseudomonadota</taxon>
        <taxon>Gammaproteobacteria</taxon>
        <taxon>Enterobacterales</taxon>
        <taxon>Erwiniaceae</taxon>
        <taxon>Erwinia</taxon>
    </lineage>
</organism>
<evidence type="ECO:0000313" key="10">
    <source>
        <dbReference type="EMBL" id="RQM38234.1"/>
    </source>
</evidence>
<dbReference type="NCBIfam" id="TIGR01625">
    <property type="entry name" value="YidE_YbjL_dupl"/>
    <property type="match status" value="2"/>
</dbReference>
<feature type="transmembrane region" description="Helical" evidence="8">
    <location>
        <begin position="447"/>
        <end position="468"/>
    </location>
</feature>
<dbReference type="PANTHER" id="PTHR30445">
    <property type="entry name" value="K(+)_H(+) ANTIPORTER SUBUNIT KHTT"/>
    <property type="match status" value="1"/>
</dbReference>
<keyword evidence="11" id="KW-1185">Reference proteome</keyword>
<protein>
    <recommendedName>
        <fullName evidence="8">Putative transport protein EB241_10840</fullName>
    </recommendedName>
</protein>
<dbReference type="Proteomes" id="UP000279457">
    <property type="component" value="Unassembled WGS sequence"/>
</dbReference>
<dbReference type="InterPro" id="IPR006512">
    <property type="entry name" value="YidE_YbjL"/>
</dbReference>
<keyword evidence="6 8" id="KW-1133">Transmembrane helix</keyword>
<dbReference type="RefSeq" id="WP_124233141.1">
    <property type="nucleotide sequence ID" value="NZ_RHHM01000007.1"/>
</dbReference>
<sequence>MNINVADLLSENDILLLFVVLALGLCLGKLRLGSVQLGNSIGVLVISLLLGQQHFGINPDALNLGFMLFIFCVGVEAGPNFFSIFFRDGKNYLMLAAVMVVSAMMMALGLGKLFNWDIGLTAGMLAGSMTSTPVLVGAGDTLRQTYPGGNLLSVAQSNLSLGYALTYLIGLVSLIFGARYLPKLQHQDLSTSALTIARERGLDPDSQRKVYLPVIRAYRVGPELVAWTDGKNLRELGIHRQTGCYIERIRRNGILANPDGDAVLQQGDEISLVGYPDAHSRLDASFRNGKEVFDRDLLDMRIINEEIVVKNNNAVNKRLSQLKLTDHGCFLNRVIRSQIEMPIDDSIILNKGDVLQISGEARRVKSVADRIGFISIHSQVTDLLAFCAFFIIGLMTGMVTFQFSNFNFSIGNAAGLLFSGIMLGFLRANHPTFGYIPQGALTMLKEFGLMIFMVGVGLSAGSGLSQGLGDTGVMMLVAGLLVSLLPVVLCFVFGAYVLKMNRALLFGAIMGARTCAPAMEIISDTARSNIPALGYAGTYAIANVLLTLAGTLIVIIWPMFGN</sequence>
<dbReference type="Pfam" id="PF02080">
    <property type="entry name" value="TrkA_C"/>
    <property type="match status" value="2"/>
</dbReference>
<evidence type="ECO:0000256" key="4">
    <source>
        <dbReference type="ARBA" id="ARBA00022692"/>
    </source>
</evidence>
<reference evidence="10 11" key="1">
    <citation type="submission" date="2018-10" db="EMBL/GenBank/DDBJ databases">
        <title>Draft genome sequence for the type isolate of Erwinia psidii, agent causal of bacterial blight in guava (Psidium guajava) and wilt and die-back of Eucalyptus spp.</title>
        <authorList>
            <person name="Hermenegildo P.S."/>
            <person name="Santos S.A."/>
            <person name="Guimaraes L.M.S."/>
            <person name="Vidigal P.M.P."/>
            <person name="Pereira I.C."/>
            <person name="Badel J.L."/>
            <person name="Alfenas-Zerbini P."/>
            <person name="Ferreira M.A.S.V."/>
            <person name="Alfenas A.C."/>
        </authorList>
    </citation>
    <scope>NUCLEOTIDE SEQUENCE [LARGE SCALE GENOMIC DNA]</scope>
    <source>
        <strain evidence="10 11">IBSBF 435</strain>
    </source>
</reference>
<feature type="transmembrane region" description="Helical" evidence="8">
    <location>
        <begin position="61"/>
        <end position="85"/>
    </location>
</feature>
<dbReference type="PROSITE" id="PS51202">
    <property type="entry name" value="RCK_C"/>
    <property type="match status" value="2"/>
</dbReference>
<keyword evidence="2 8" id="KW-0813">Transport</keyword>
<dbReference type="SUPFAM" id="SSF116726">
    <property type="entry name" value="TrkA C-terminal domain-like"/>
    <property type="match status" value="2"/>
</dbReference>
<gene>
    <name evidence="10" type="ORF">EB241_10840</name>
</gene>
<comment type="similarity">
    <text evidence="8">Belongs to the AAE transporter (TC 2.A.81) family. YbjL subfamily.</text>
</comment>
<keyword evidence="3 8" id="KW-1003">Cell membrane</keyword>
<accession>A0A3N6RYK6</accession>
<evidence type="ECO:0000256" key="2">
    <source>
        <dbReference type="ARBA" id="ARBA00022448"/>
    </source>
</evidence>
<proteinExistence type="inferred from homology"/>
<dbReference type="InterPro" id="IPR023017">
    <property type="entry name" value="Transp_YbjL_put"/>
</dbReference>
<dbReference type="NCBIfam" id="NF003440">
    <property type="entry name" value="PRK04972.1"/>
    <property type="match status" value="1"/>
</dbReference>
<feature type="transmembrane region" description="Helical" evidence="8">
    <location>
        <begin position="92"/>
        <end position="114"/>
    </location>
</feature>
<evidence type="ECO:0000256" key="3">
    <source>
        <dbReference type="ARBA" id="ARBA00022475"/>
    </source>
</evidence>
<feature type="transmembrane region" description="Helical" evidence="8">
    <location>
        <begin position="474"/>
        <end position="498"/>
    </location>
</feature>